<dbReference type="Pfam" id="PF04324">
    <property type="entry name" value="Fer2_BFD"/>
    <property type="match status" value="1"/>
</dbReference>
<protein>
    <recommendedName>
        <fullName evidence="7">Bacterioferritin-associated ferredoxin</fullName>
    </recommendedName>
</protein>
<evidence type="ECO:0000256" key="3">
    <source>
        <dbReference type="ARBA" id="ARBA00022723"/>
    </source>
</evidence>
<evidence type="ECO:0000256" key="5">
    <source>
        <dbReference type="ARBA" id="ARBA00023004"/>
    </source>
</evidence>
<evidence type="ECO:0000256" key="4">
    <source>
        <dbReference type="ARBA" id="ARBA00022982"/>
    </source>
</evidence>
<dbReference type="InterPro" id="IPR052371">
    <property type="entry name" value="BFD-associated_ferredoxin"/>
</dbReference>
<evidence type="ECO:0000256" key="6">
    <source>
        <dbReference type="ARBA" id="ARBA00023014"/>
    </source>
</evidence>
<keyword evidence="4" id="KW-0249">Electron transport</keyword>
<keyword evidence="6" id="KW-0411">Iron-sulfur</keyword>
<evidence type="ECO:0000313" key="10">
    <source>
        <dbReference type="EMBL" id="PVY60793.1"/>
    </source>
</evidence>
<dbReference type="Gene3D" id="1.10.10.1100">
    <property type="entry name" value="BFD-like [2Fe-2S]-binding domain"/>
    <property type="match status" value="1"/>
</dbReference>
<dbReference type="PANTHER" id="PTHR37424">
    <property type="entry name" value="BACTERIOFERRITIN-ASSOCIATED FERREDOXIN"/>
    <property type="match status" value="1"/>
</dbReference>
<dbReference type="Proteomes" id="UP000246145">
    <property type="component" value="Unassembled WGS sequence"/>
</dbReference>
<dbReference type="InterPro" id="IPR007419">
    <property type="entry name" value="BFD-like_2Fe2S-bd_dom"/>
</dbReference>
<reference evidence="10 11" key="1">
    <citation type="submission" date="2018-04" db="EMBL/GenBank/DDBJ databases">
        <title>Genomic Encyclopedia of Type Strains, Phase IV (KMG-IV): sequencing the most valuable type-strain genomes for metagenomic binning, comparative biology and taxonomic classification.</title>
        <authorList>
            <person name="Goeker M."/>
        </authorList>
    </citation>
    <scope>NUCLEOTIDE SEQUENCE [LARGE SCALE GENOMIC DNA]</scope>
    <source>
        <strain evidence="10 11">DSM 10065</strain>
    </source>
</reference>
<keyword evidence="1" id="KW-0813">Transport</keyword>
<comment type="caution">
    <text evidence="10">The sequence shown here is derived from an EMBL/GenBank/DDBJ whole genome shotgun (WGS) entry which is preliminary data.</text>
</comment>
<feature type="domain" description="BFD-like [2Fe-2S]-binding" evidence="9">
    <location>
        <begin position="3"/>
        <end position="49"/>
    </location>
</feature>
<organism evidence="10 11">
    <name type="scientific">Pusillimonas noertemannii</name>
    <dbReference type="NCBI Taxonomy" id="305977"/>
    <lineage>
        <taxon>Bacteria</taxon>
        <taxon>Pseudomonadati</taxon>
        <taxon>Pseudomonadota</taxon>
        <taxon>Betaproteobacteria</taxon>
        <taxon>Burkholderiales</taxon>
        <taxon>Alcaligenaceae</taxon>
        <taxon>Pusillimonas</taxon>
    </lineage>
</organism>
<dbReference type="OrthoDB" id="9815350at2"/>
<sequence length="90" mass="9411">MFICICSAISERQVIKAVQDGAQTLDDLQVDLGVAMCCGRCAETASEYLPGGRYAEHLSATAIGAVVEEAANDASLGGMTVQVVVRRAYA</sequence>
<dbReference type="EMBL" id="QEKO01000006">
    <property type="protein sequence ID" value="PVY60793.1"/>
    <property type="molecule type" value="Genomic_DNA"/>
</dbReference>
<name>A0A2U1CIH7_9BURK</name>
<dbReference type="RefSeq" id="WP_017525668.1">
    <property type="nucleotide sequence ID" value="NZ_JACCEX010000007.1"/>
</dbReference>
<accession>A0A2U1CIH7</accession>
<keyword evidence="5" id="KW-0408">Iron</keyword>
<dbReference type="AlphaFoldDB" id="A0A2U1CIH7"/>
<dbReference type="STRING" id="1231391.GCA_000308195_03316"/>
<proteinExistence type="inferred from homology"/>
<dbReference type="InterPro" id="IPR041854">
    <property type="entry name" value="BFD-like_2Fe2S-bd_dom_sf"/>
</dbReference>
<evidence type="ECO:0000256" key="2">
    <source>
        <dbReference type="ARBA" id="ARBA00022714"/>
    </source>
</evidence>
<evidence type="ECO:0000259" key="9">
    <source>
        <dbReference type="Pfam" id="PF04324"/>
    </source>
</evidence>
<evidence type="ECO:0000256" key="8">
    <source>
        <dbReference type="ARBA" id="ARBA00046332"/>
    </source>
</evidence>
<evidence type="ECO:0000313" key="11">
    <source>
        <dbReference type="Proteomes" id="UP000246145"/>
    </source>
</evidence>
<gene>
    <name evidence="10" type="ORF">C7440_3297</name>
</gene>
<dbReference type="GO" id="GO:0046872">
    <property type="term" value="F:metal ion binding"/>
    <property type="evidence" value="ECO:0007669"/>
    <property type="project" value="UniProtKB-KW"/>
</dbReference>
<keyword evidence="11" id="KW-1185">Reference proteome</keyword>
<dbReference type="GO" id="GO:0051537">
    <property type="term" value="F:2 iron, 2 sulfur cluster binding"/>
    <property type="evidence" value="ECO:0007669"/>
    <property type="project" value="UniProtKB-KW"/>
</dbReference>
<comment type="similarity">
    <text evidence="8">Belongs to the Bfd family.</text>
</comment>
<evidence type="ECO:0000256" key="1">
    <source>
        <dbReference type="ARBA" id="ARBA00022448"/>
    </source>
</evidence>
<dbReference type="PANTHER" id="PTHR37424:SF1">
    <property type="entry name" value="BACTERIOFERRITIN-ASSOCIATED FERREDOXIN"/>
    <property type="match status" value="1"/>
</dbReference>
<evidence type="ECO:0000256" key="7">
    <source>
        <dbReference type="ARBA" id="ARBA00039386"/>
    </source>
</evidence>
<keyword evidence="3" id="KW-0479">Metal-binding</keyword>
<keyword evidence="2" id="KW-0001">2Fe-2S</keyword>